<keyword evidence="1" id="KW-0175">Coiled coil</keyword>
<dbReference type="GO" id="GO:0007266">
    <property type="term" value="P:Rho protein signal transduction"/>
    <property type="evidence" value="ECO:0007669"/>
    <property type="project" value="TreeGrafter"/>
</dbReference>
<protein>
    <submittedName>
        <fullName evidence="3">Rho GTPase-activating protein 190</fullName>
    </submittedName>
</protein>
<dbReference type="Gene3D" id="1.10.10.440">
    <property type="entry name" value="FF domain"/>
    <property type="match status" value="1"/>
</dbReference>
<dbReference type="Pfam" id="PF16512">
    <property type="entry name" value="RhoGAP-FF1"/>
    <property type="match status" value="1"/>
</dbReference>
<dbReference type="InterPro" id="IPR027417">
    <property type="entry name" value="P-loop_NTPase"/>
</dbReference>
<dbReference type="EMBL" id="BPLR01001305">
    <property type="protein sequence ID" value="GIZ01456.1"/>
    <property type="molecule type" value="Genomic_DNA"/>
</dbReference>
<dbReference type="GO" id="GO:0005829">
    <property type="term" value="C:cytosol"/>
    <property type="evidence" value="ECO:0007669"/>
    <property type="project" value="TreeGrafter"/>
</dbReference>
<reference evidence="3 4" key="1">
    <citation type="submission" date="2021-06" db="EMBL/GenBank/DDBJ databases">
        <title>Caerostris extrusa draft genome.</title>
        <authorList>
            <person name="Kono N."/>
            <person name="Arakawa K."/>
        </authorList>
    </citation>
    <scope>NUCLEOTIDE SEQUENCE [LARGE SCALE GENOMIC DNA]</scope>
</reference>
<evidence type="ECO:0000259" key="2">
    <source>
        <dbReference type="Pfam" id="PF16512"/>
    </source>
</evidence>
<accession>A0AAV4Y1V7</accession>
<dbReference type="Proteomes" id="UP001054945">
    <property type="component" value="Unassembled WGS sequence"/>
</dbReference>
<evidence type="ECO:0000313" key="3">
    <source>
        <dbReference type="EMBL" id="GIZ01456.1"/>
    </source>
</evidence>
<dbReference type="InterPro" id="IPR032835">
    <property type="entry name" value="RhoGAP-FF1"/>
</dbReference>
<evidence type="ECO:0000313" key="4">
    <source>
        <dbReference type="Proteomes" id="UP001054945"/>
    </source>
</evidence>
<name>A0AAV4Y1V7_CAEEX</name>
<organism evidence="3 4">
    <name type="scientific">Caerostris extrusa</name>
    <name type="common">Bark spider</name>
    <name type="synonym">Caerostris bankana</name>
    <dbReference type="NCBI Taxonomy" id="172846"/>
    <lineage>
        <taxon>Eukaryota</taxon>
        <taxon>Metazoa</taxon>
        <taxon>Ecdysozoa</taxon>
        <taxon>Arthropoda</taxon>
        <taxon>Chelicerata</taxon>
        <taxon>Arachnida</taxon>
        <taxon>Araneae</taxon>
        <taxon>Araneomorphae</taxon>
        <taxon>Entelegynae</taxon>
        <taxon>Araneoidea</taxon>
        <taxon>Araneidae</taxon>
        <taxon>Caerostris</taxon>
    </lineage>
</organism>
<feature type="domain" description="Rho GTPase-activating protein FF" evidence="2">
    <location>
        <begin position="209"/>
        <end position="243"/>
    </location>
</feature>
<dbReference type="Gene3D" id="3.40.50.300">
    <property type="entry name" value="P-loop containing nucleotide triphosphate hydrolases"/>
    <property type="match status" value="2"/>
</dbReference>
<dbReference type="PANTHER" id="PTHR46005:SF4">
    <property type="entry name" value="RHO GTPASE-ACTIVATING PROTEIN 190"/>
    <property type="match status" value="1"/>
</dbReference>
<dbReference type="PANTHER" id="PTHR46005">
    <property type="entry name" value="RHO GTPASE-ACTIVATING PROTEIN 190"/>
    <property type="match status" value="1"/>
</dbReference>
<sequence>MDAADGAAKMMNTSSFHIIADDYYTDHISVLSQTDFSGRVVNNDHFLYWGEVSKLSEEGVDFNFHVIEQTEFIDDSSFQPFKSGKTDPYYKRSAATKLTSAEKLMYICKNQLGIEKEYEQKLLPDGKINIDGFVCVFDPIVLATTKNDEAKEMYVKEAERLVNRKEFKNNIPIVETSAHENVNVDLTFVIVAQMIDRTKGKAKLVPFFESARSRKEVLDFCTEAYQSLIRAQVTDYRALWSSVILGELLPDLASIGDGEWETVRVKLQQHPDFSQYFLESPDEQPWQESDLVDSNETGIPLDILDSSEAEACFEEHKAALEAEERRRKEMRQQFKELLEETGYVTLVNLYQKFKCCSWVESVMNLFQNQIC</sequence>
<dbReference type="InterPro" id="IPR036517">
    <property type="entry name" value="FF_domain_sf"/>
</dbReference>
<dbReference type="InterPro" id="IPR051978">
    <property type="entry name" value="Rho-GAP_domain"/>
</dbReference>
<dbReference type="AlphaFoldDB" id="A0AAV4Y1V7"/>
<comment type="caution">
    <text evidence="3">The sequence shown here is derived from an EMBL/GenBank/DDBJ whole genome shotgun (WGS) entry which is preliminary data.</text>
</comment>
<gene>
    <name evidence="3" type="primary">RhoGAPp190</name>
    <name evidence="3" type="ORF">CEXT_393121</name>
</gene>
<dbReference type="GO" id="GO:0050770">
    <property type="term" value="P:regulation of axonogenesis"/>
    <property type="evidence" value="ECO:0007669"/>
    <property type="project" value="TreeGrafter"/>
</dbReference>
<dbReference type="SUPFAM" id="SSF52540">
    <property type="entry name" value="P-loop containing nucleoside triphosphate hydrolases"/>
    <property type="match status" value="1"/>
</dbReference>
<feature type="coiled-coil region" evidence="1">
    <location>
        <begin position="313"/>
        <end position="340"/>
    </location>
</feature>
<dbReference type="GO" id="GO:0005096">
    <property type="term" value="F:GTPase activator activity"/>
    <property type="evidence" value="ECO:0007669"/>
    <property type="project" value="TreeGrafter"/>
</dbReference>
<dbReference type="GO" id="GO:0008361">
    <property type="term" value="P:regulation of cell size"/>
    <property type="evidence" value="ECO:0007669"/>
    <property type="project" value="TreeGrafter"/>
</dbReference>
<proteinExistence type="predicted"/>
<evidence type="ECO:0000256" key="1">
    <source>
        <dbReference type="SAM" id="Coils"/>
    </source>
</evidence>
<keyword evidence="4" id="KW-1185">Reference proteome</keyword>